<evidence type="ECO:0000313" key="1">
    <source>
        <dbReference type="EMBL" id="KAA2239869.1"/>
    </source>
</evidence>
<proteinExistence type="predicted"/>
<comment type="caution">
    <text evidence="1">The sequence shown here is derived from an EMBL/GenBank/DDBJ whole genome shotgun (WGS) entry which is preliminary data.</text>
</comment>
<keyword evidence="2" id="KW-1185">Reference proteome</keyword>
<dbReference type="Proteomes" id="UP000324611">
    <property type="component" value="Unassembled WGS sequence"/>
</dbReference>
<dbReference type="AlphaFoldDB" id="A0A5B2VP66"/>
<gene>
    <name evidence="1" type="ORF">F0L74_27165</name>
</gene>
<dbReference type="RefSeq" id="WP_149841046.1">
    <property type="nucleotide sequence ID" value="NZ_VUOC01000004.1"/>
</dbReference>
<reference evidence="1 2" key="1">
    <citation type="submission" date="2019-09" db="EMBL/GenBank/DDBJ databases">
        <title>Chitinophaga ginsengihumi sp. nov., isolated from soil of ginseng rhizosphere.</title>
        <authorList>
            <person name="Lee J."/>
        </authorList>
    </citation>
    <scope>NUCLEOTIDE SEQUENCE [LARGE SCALE GENOMIC DNA]</scope>
    <source>
        <strain evidence="1 2">BN140078</strain>
    </source>
</reference>
<organism evidence="1 2">
    <name type="scientific">Chitinophaga agrisoli</name>
    <dbReference type="NCBI Taxonomy" id="2607653"/>
    <lineage>
        <taxon>Bacteria</taxon>
        <taxon>Pseudomonadati</taxon>
        <taxon>Bacteroidota</taxon>
        <taxon>Chitinophagia</taxon>
        <taxon>Chitinophagales</taxon>
        <taxon>Chitinophagaceae</taxon>
        <taxon>Chitinophaga</taxon>
    </lineage>
</organism>
<dbReference type="EMBL" id="VUOC01000004">
    <property type="protein sequence ID" value="KAA2239869.1"/>
    <property type="molecule type" value="Genomic_DNA"/>
</dbReference>
<reference evidence="1 2" key="2">
    <citation type="submission" date="2019-09" db="EMBL/GenBank/DDBJ databases">
        <authorList>
            <person name="Jin C."/>
        </authorList>
    </citation>
    <scope>NUCLEOTIDE SEQUENCE [LARGE SCALE GENOMIC DNA]</scope>
    <source>
        <strain evidence="1 2">BN140078</strain>
    </source>
</reference>
<accession>A0A5B2VP66</accession>
<evidence type="ECO:0000313" key="2">
    <source>
        <dbReference type="Proteomes" id="UP000324611"/>
    </source>
</evidence>
<name>A0A5B2VP66_9BACT</name>
<protein>
    <submittedName>
        <fullName evidence="1">Uncharacterized protein</fullName>
    </submittedName>
</protein>
<sequence length="766" mass="88045">MQPSEQLLTVSIRLNQPIDGVTFSLTDFKLREIVTGVTGNRLDLQVVQGIYLLKMHFNNYRQETHLLIEKDGPIYIDFNYYCAPPVSGFRSSHAHYSAVAEQYSATSTYITPDTATHLPNFFLFIAPYDLPVNKESGPLTDYMGVYSFYNLDRSVMFGITEEGRYYSDEQSAFCFSGSFKEGLYFLEYTKDGEARIFPIYIYKDYQTQFFIRYNKLPDFFNSRLYFTKQWGIQRNEKAYLILEKILLAYADYANYPLLTTAELVIAGEQPYLTALLQILHEVLDKEAPFKDQDVLEIPDLYFVSGMRGRYPFTDMPPVTSFVMNNYFRQAAIGSSDELYKTKFLIIPGSIIDRVNDTVNYDIFWNSFSEMENLIDWRSFMSEAAIRQLFDLSVRQEPAVLEMEAINAGINRQTSGNAKFTLKTFIHETHLLPPASKNAYETSATDPVTLPVTSKSPYEIQHKKTESTLNRFHFNFSKFAPILGLPPNADALLSEFGTVNNKSIPPDIKIPAADPVTLPVTSKSPYEAQHKKTGSTLKRFHFNLSDFAAIVGLPPNVDLLFSRLGAVNNKSTPPDIRYNLLRVIELTLSRLKTHQTFDTLTAAERDIAKNYMDSIQNKMVFGKYSKTSQHLDALNLIAINMSNFPEPLRPNLLIGQMHYFKESGNNQDMIAYSNEQAPMKVHEKLPRVVQRLPLNANRVSMKVLNDTRWHMYTREDVRGRIKKLLDYPERVGTISSKFGIPPTMVLKHYDTYNNLYKQYLEREQPQK</sequence>